<feature type="signal peptide" evidence="2">
    <location>
        <begin position="1"/>
        <end position="18"/>
    </location>
</feature>
<evidence type="ECO:0000313" key="3">
    <source>
        <dbReference type="EMBL" id="KAE8361359.1"/>
    </source>
</evidence>
<organism evidence="3 4">
    <name type="scientific">Aspergillus caelatus</name>
    <dbReference type="NCBI Taxonomy" id="61420"/>
    <lineage>
        <taxon>Eukaryota</taxon>
        <taxon>Fungi</taxon>
        <taxon>Dikarya</taxon>
        <taxon>Ascomycota</taxon>
        <taxon>Pezizomycotina</taxon>
        <taxon>Eurotiomycetes</taxon>
        <taxon>Eurotiomycetidae</taxon>
        <taxon>Eurotiales</taxon>
        <taxon>Aspergillaceae</taxon>
        <taxon>Aspergillus</taxon>
        <taxon>Aspergillus subgen. Circumdati</taxon>
    </lineage>
</organism>
<feature type="region of interest" description="Disordered" evidence="1">
    <location>
        <begin position="22"/>
        <end position="43"/>
    </location>
</feature>
<name>A0A5N6ZWP9_9EURO</name>
<dbReference type="EMBL" id="ML737738">
    <property type="protein sequence ID" value="KAE8361359.1"/>
    <property type="molecule type" value="Genomic_DNA"/>
</dbReference>
<keyword evidence="2" id="KW-0732">Signal</keyword>
<evidence type="ECO:0000313" key="4">
    <source>
        <dbReference type="Proteomes" id="UP000326268"/>
    </source>
</evidence>
<proteinExistence type="predicted"/>
<sequence length="82" mass="9162">MTILLVVVVSSLGEIVFPNTEEASQGMLSSRLPDRRRGSPRLEHRRDVTEGSIVFTDHTLDYIFEFRGVDNGGLETRWKGGG</sequence>
<dbReference type="AlphaFoldDB" id="A0A5N6ZWP9"/>
<accession>A0A5N6ZWP9</accession>
<reference evidence="3 4" key="1">
    <citation type="submission" date="2019-04" db="EMBL/GenBank/DDBJ databases">
        <title>Friends and foes A comparative genomics studyof 23 Aspergillus species from section Flavi.</title>
        <authorList>
            <consortium name="DOE Joint Genome Institute"/>
            <person name="Kjaerbolling I."/>
            <person name="Vesth T."/>
            <person name="Frisvad J.C."/>
            <person name="Nybo J.L."/>
            <person name="Theobald S."/>
            <person name="Kildgaard S."/>
            <person name="Isbrandt T."/>
            <person name="Kuo A."/>
            <person name="Sato A."/>
            <person name="Lyhne E.K."/>
            <person name="Kogle M.E."/>
            <person name="Wiebenga A."/>
            <person name="Kun R.S."/>
            <person name="Lubbers R.J."/>
            <person name="Makela M.R."/>
            <person name="Barry K."/>
            <person name="Chovatia M."/>
            <person name="Clum A."/>
            <person name="Daum C."/>
            <person name="Haridas S."/>
            <person name="He G."/>
            <person name="LaButti K."/>
            <person name="Lipzen A."/>
            <person name="Mondo S."/>
            <person name="Riley R."/>
            <person name="Salamov A."/>
            <person name="Simmons B.A."/>
            <person name="Magnuson J.K."/>
            <person name="Henrissat B."/>
            <person name="Mortensen U.H."/>
            <person name="Larsen T.O."/>
            <person name="Devries R.P."/>
            <person name="Grigoriev I.V."/>
            <person name="Machida M."/>
            <person name="Baker S.E."/>
            <person name="Andersen M.R."/>
        </authorList>
    </citation>
    <scope>NUCLEOTIDE SEQUENCE [LARGE SCALE GENOMIC DNA]</scope>
    <source>
        <strain evidence="3 4">CBS 763.97</strain>
    </source>
</reference>
<evidence type="ECO:0000256" key="1">
    <source>
        <dbReference type="SAM" id="MobiDB-lite"/>
    </source>
</evidence>
<protein>
    <submittedName>
        <fullName evidence="3">Uncharacterized protein</fullName>
    </submittedName>
</protein>
<feature type="chain" id="PRO_5025059789" evidence="2">
    <location>
        <begin position="19"/>
        <end position="82"/>
    </location>
</feature>
<feature type="compositionally biased region" description="Basic and acidic residues" evidence="1">
    <location>
        <begin position="32"/>
        <end position="43"/>
    </location>
</feature>
<gene>
    <name evidence="3" type="ORF">BDV27DRAFT_133160</name>
</gene>
<keyword evidence="4" id="KW-1185">Reference proteome</keyword>
<dbReference type="Proteomes" id="UP000326268">
    <property type="component" value="Unassembled WGS sequence"/>
</dbReference>
<evidence type="ECO:0000256" key="2">
    <source>
        <dbReference type="SAM" id="SignalP"/>
    </source>
</evidence>
<dbReference type="RefSeq" id="XP_031924440.1">
    <property type="nucleotide sequence ID" value="XM_032068022.1"/>
</dbReference>
<dbReference type="GeneID" id="43652468"/>